<organism evidence="2 3">
    <name type="scientific">Arabis alpina</name>
    <name type="common">Alpine rock-cress</name>
    <dbReference type="NCBI Taxonomy" id="50452"/>
    <lineage>
        <taxon>Eukaryota</taxon>
        <taxon>Viridiplantae</taxon>
        <taxon>Streptophyta</taxon>
        <taxon>Embryophyta</taxon>
        <taxon>Tracheophyta</taxon>
        <taxon>Spermatophyta</taxon>
        <taxon>Magnoliopsida</taxon>
        <taxon>eudicotyledons</taxon>
        <taxon>Gunneridae</taxon>
        <taxon>Pentapetalae</taxon>
        <taxon>rosids</taxon>
        <taxon>malvids</taxon>
        <taxon>Brassicales</taxon>
        <taxon>Brassicaceae</taxon>
        <taxon>Arabideae</taxon>
        <taxon>Arabis</taxon>
    </lineage>
</organism>
<name>A0A087GUW7_ARAAL</name>
<sequence length="67" mass="7553">MNPISQRVPQHDRRDTSPVTPGCINCSSSSFKHQWFKLVSALEATLKSGYEDFKRIQISKTSGREGI</sequence>
<feature type="region of interest" description="Disordered" evidence="1">
    <location>
        <begin position="1"/>
        <end position="21"/>
    </location>
</feature>
<evidence type="ECO:0000313" key="2">
    <source>
        <dbReference type="EMBL" id="KFK33669.1"/>
    </source>
</evidence>
<dbReference type="EMBL" id="CM002873">
    <property type="protein sequence ID" value="KFK33669.1"/>
    <property type="molecule type" value="Genomic_DNA"/>
</dbReference>
<gene>
    <name evidence="2" type="ordered locus">AALP_Aa5g044300</name>
</gene>
<dbReference type="Gramene" id="KFK33669">
    <property type="protein sequence ID" value="KFK33669"/>
    <property type="gene ID" value="AALP_AA5G044300"/>
</dbReference>
<evidence type="ECO:0000256" key="1">
    <source>
        <dbReference type="SAM" id="MobiDB-lite"/>
    </source>
</evidence>
<dbReference type="AlphaFoldDB" id="A0A087GUW7"/>
<dbReference type="Proteomes" id="UP000029120">
    <property type="component" value="Chromosome 5"/>
</dbReference>
<evidence type="ECO:0000313" key="3">
    <source>
        <dbReference type="Proteomes" id="UP000029120"/>
    </source>
</evidence>
<keyword evidence="3" id="KW-1185">Reference proteome</keyword>
<accession>A0A087GUW7</accession>
<protein>
    <submittedName>
        <fullName evidence="2">Uncharacterized protein</fullName>
    </submittedName>
</protein>
<proteinExistence type="predicted"/>
<reference evidence="3" key="1">
    <citation type="journal article" date="2015" name="Nat. Plants">
        <title>Genome expansion of Arabis alpina linked with retrotransposition and reduced symmetric DNA methylation.</title>
        <authorList>
            <person name="Willing E.M."/>
            <person name="Rawat V."/>
            <person name="Mandakova T."/>
            <person name="Maumus F."/>
            <person name="James G.V."/>
            <person name="Nordstroem K.J."/>
            <person name="Becker C."/>
            <person name="Warthmann N."/>
            <person name="Chica C."/>
            <person name="Szarzynska B."/>
            <person name="Zytnicki M."/>
            <person name="Albani M.C."/>
            <person name="Kiefer C."/>
            <person name="Bergonzi S."/>
            <person name="Castaings L."/>
            <person name="Mateos J.L."/>
            <person name="Berns M.C."/>
            <person name="Bujdoso N."/>
            <person name="Piofczyk T."/>
            <person name="de Lorenzo L."/>
            <person name="Barrero-Sicilia C."/>
            <person name="Mateos I."/>
            <person name="Piednoel M."/>
            <person name="Hagmann J."/>
            <person name="Chen-Min-Tao R."/>
            <person name="Iglesias-Fernandez R."/>
            <person name="Schuster S.C."/>
            <person name="Alonso-Blanco C."/>
            <person name="Roudier F."/>
            <person name="Carbonero P."/>
            <person name="Paz-Ares J."/>
            <person name="Davis S.J."/>
            <person name="Pecinka A."/>
            <person name="Quesneville H."/>
            <person name="Colot V."/>
            <person name="Lysak M.A."/>
            <person name="Weigel D."/>
            <person name="Coupland G."/>
            <person name="Schneeberger K."/>
        </authorList>
    </citation>
    <scope>NUCLEOTIDE SEQUENCE [LARGE SCALE GENOMIC DNA]</scope>
    <source>
        <strain evidence="3">cv. Pajares</strain>
    </source>
</reference>